<name>A0A8S1ZR53_ARAAE</name>
<feature type="compositionally biased region" description="Basic and acidic residues" evidence="8">
    <location>
        <begin position="62"/>
        <end position="76"/>
    </location>
</feature>
<evidence type="ECO:0000313" key="10">
    <source>
        <dbReference type="EMBL" id="CAE5964536.1"/>
    </source>
</evidence>
<evidence type="ECO:0000259" key="9">
    <source>
        <dbReference type="PROSITE" id="PS50303"/>
    </source>
</evidence>
<gene>
    <name evidence="10" type="ORF">AARE701A_LOCUS5733</name>
</gene>
<keyword evidence="3" id="KW-0677">Repeat</keyword>
<dbReference type="SMART" id="SM00025">
    <property type="entry name" value="Pumilio"/>
    <property type="match status" value="8"/>
</dbReference>
<evidence type="ECO:0000256" key="7">
    <source>
        <dbReference type="PROSITE-ProRule" id="PRU00317"/>
    </source>
</evidence>
<reference evidence="10" key="1">
    <citation type="submission" date="2021-01" db="EMBL/GenBank/DDBJ databases">
        <authorList>
            <person name="Bezrukov I."/>
        </authorList>
    </citation>
    <scope>NUCLEOTIDE SEQUENCE</scope>
</reference>
<dbReference type="AlphaFoldDB" id="A0A8S1ZR53"/>
<evidence type="ECO:0000256" key="5">
    <source>
        <dbReference type="ARBA" id="ARBA00022884"/>
    </source>
</evidence>
<dbReference type="GO" id="GO:0006417">
    <property type="term" value="P:regulation of translation"/>
    <property type="evidence" value="ECO:0007669"/>
    <property type="project" value="UniProtKB-KW"/>
</dbReference>
<organism evidence="10 11">
    <name type="scientific">Arabidopsis arenosa</name>
    <name type="common">Sand rock-cress</name>
    <name type="synonym">Cardaminopsis arenosa</name>
    <dbReference type="NCBI Taxonomy" id="38785"/>
    <lineage>
        <taxon>Eukaryota</taxon>
        <taxon>Viridiplantae</taxon>
        <taxon>Streptophyta</taxon>
        <taxon>Embryophyta</taxon>
        <taxon>Tracheophyta</taxon>
        <taxon>Spermatophyta</taxon>
        <taxon>Magnoliopsida</taxon>
        <taxon>eudicotyledons</taxon>
        <taxon>Gunneridae</taxon>
        <taxon>Pentapetalae</taxon>
        <taxon>rosids</taxon>
        <taxon>malvids</taxon>
        <taxon>Brassicales</taxon>
        <taxon>Brassicaceae</taxon>
        <taxon>Camelineae</taxon>
        <taxon>Arabidopsis</taxon>
    </lineage>
</organism>
<dbReference type="Pfam" id="PF00806">
    <property type="entry name" value="PUF"/>
    <property type="match status" value="7"/>
</dbReference>
<dbReference type="CDD" id="cd07920">
    <property type="entry name" value="Pumilio"/>
    <property type="match status" value="1"/>
</dbReference>
<dbReference type="GO" id="GO:0005737">
    <property type="term" value="C:cytoplasm"/>
    <property type="evidence" value="ECO:0007669"/>
    <property type="project" value="UniProtKB-SubCell"/>
</dbReference>
<dbReference type="InterPro" id="IPR033133">
    <property type="entry name" value="PUM-HD"/>
</dbReference>
<sequence>MERSTPVRKPHTSTADLLTWSEVPPPDSPSSASRSAVRSHQPSDGISKVVFGGQVTDEEVESLNRRKPCSEHKMKEITGSGIFSRNEEDDASEPVPVYQQALSGISQISFGEEEDLSPKKPATVPEVAKQRELSGTMENDTANKLKKQLSDAKYKEISGQNIFAPPPEIKPRSGTNRALALKDNFNLGAESQSAGEDSSVKTAKKIYDKKFAELSGNDIFKGDAASSSVEKHLSQAKLKEIGGNNIFADGKVEARDYLGGVRKPPGGLSNVSPVIALLRDRECYLAEELLFLFSGTCQTGEPKEIYTIMKMDEFREASSVSSSPSTPLRTPLHSPNLFHGDFSISNRFSFNSSSDYSLSSSFSNGFCSPEDSSSPFASPPFSGIIPKLNHTSPVSFHNHNDSLFHKDLEKSHVNGGDDLGLCEDLYRMNIKEDVEENQVRYARTEAHGSIPKSDHTDFTLDPLYNFSPKHYESNNGGFVSGGFPCGFFRPTKESSVNQPCDSWFGFDQSKNVDKRNMFENSPQVQDSIANSQQIGWPSYSSSNGGTSPYNNGQEIFGNRGGMREYSAYSPPQQQPEISYNHQSYRTTTSDMLPLFCQGTQVPMVSKCSEPFSSDDSFFMYGKSLDHQRSSTRAVMSDHGSTTEICHPSLPNMCDIQGYVYLMAKDQHGCRFLQRIFDEGTSVDAMIIFNEVIAHVVELMMDPFGNYLMQKLLDVCTEEQRTQIVLVATAEPGQLIRISLNAYGTRVVQRLVETIKTGKQISLVKSALRPGFLDLIKDLNGNHVIQRCLQCLSTEDNKFIFDAATKFCTEIATHRHGCCVLQKCIAYSMRQQREKLIAEISRNSLLLAQDPFGNYAVQFVIELRIPSAVAMMLAQLKGHYVQLSMQKFSSHMVERCLMHCPESRPQIVRELVSVPHFDQLLQDPYANFVIQAALAATKGPLHASLVEVIRPHSILRNNPYCKRIFSRNLLKK</sequence>
<feature type="region of interest" description="Disordered" evidence="8">
    <location>
        <begin position="62"/>
        <end position="96"/>
    </location>
</feature>
<feature type="repeat" description="Pumilio" evidence="7">
    <location>
        <begin position="690"/>
        <end position="725"/>
    </location>
</feature>
<dbReference type="FunFam" id="1.25.10.10:FF:000237">
    <property type="entry name" value="Pumilio homolog 9"/>
    <property type="match status" value="1"/>
</dbReference>
<dbReference type="PANTHER" id="PTHR12537:SF138">
    <property type="entry name" value="PUMILIO HOMOLOG 7, CHLOROPLASTIC-RELATED"/>
    <property type="match status" value="1"/>
</dbReference>
<feature type="compositionally biased region" description="Low complexity" evidence="8">
    <location>
        <begin position="29"/>
        <end position="39"/>
    </location>
</feature>
<feature type="repeat" description="Pumilio" evidence="7">
    <location>
        <begin position="838"/>
        <end position="873"/>
    </location>
</feature>
<evidence type="ECO:0000256" key="3">
    <source>
        <dbReference type="ARBA" id="ARBA00022737"/>
    </source>
</evidence>
<evidence type="ECO:0000256" key="4">
    <source>
        <dbReference type="ARBA" id="ARBA00022845"/>
    </source>
</evidence>
<dbReference type="PROSITE" id="PS50302">
    <property type="entry name" value="PUM"/>
    <property type="match status" value="7"/>
</dbReference>
<comment type="subcellular location">
    <subcellularLocation>
        <location evidence="1">Cytoplasm</location>
    </subcellularLocation>
</comment>
<dbReference type="InterPro" id="IPR011989">
    <property type="entry name" value="ARM-like"/>
</dbReference>
<keyword evidence="4" id="KW-0810">Translation regulation</keyword>
<evidence type="ECO:0000256" key="2">
    <source>
        <dbReference type="ARBA" id="ARBA00022490"/>
    </source>
</evidence>
<dbReference type="PANTHER" id="PTHR12537">
    <property type="entry name" value="RNA BINDING PROTEIN PUMILIO-RELATED"/>
    <property type="match status" value="1"/>
</dbReference>
<feature type="repeat" description="Pumilio" evidence="7">
    <location>
        <begin position="802"/>
        <end position="837"/>
    </location>
</feature>
<feature type="repeat" description="Pumilio" evidence="7">
    <location>
        <begin position="874"/>
        <end position="912"/>
    </location>
</feature>
<evidence type="ECO:0000256" key="1">
    <source>
        <dbReference type="ARBA" id="ARBA00004496"/>
    </source>
</evidence>
<feature type="repeat" description="Pumilio" evidence="7">
    <location>
        <begin position="728"/>
        <end position="764"/>
    </location>
</feature>
<feature type="repeat" description="Pumilio" evidence="7">
    <location>
        <begin position="654"/>
        <end position="689"/>
    </location>
</feature>
<dbReference type="InterPro" id="IPR001313">
    <property type="entry name" value="Pumilio_RNA-bd_rpt"/>
</dbReference>
<dbReference type="PROSITE" id="PS50303">
    <property type="entry name" value="PUM_HD"/>
    <property type="match status" value="1"/>
</dbReference>
<evidence type="ECO:0000256" key="8">
    <source>
        <dbReference type="SAM" id="MobiDB-lite"/>
    </source>
</evidence>
<keyword evidence="2" id="KW-0963">Cytoplasm</keyword>
<feature type="domain" description="PUM-HD" evidence="9">
    <location>
        <begin position="630"/>
        <end position="971"/>
    </location>
</feature>
<dbReference type="GO" id="GO:0003729">
    <property type="term" value="F:mRNA binding"/>
    <property type="evidence" value="ECO:0007669"/>
    <property type="project" value="TreeGrafter"/>
</dbReference>
<protein>
    <recommendedName>
        <fullName evidence="9">PUM-HD domain-containing protein</fullName>
    </recommendedName>
</protein>
<dbReference type="SUPFAM" id="SSF48371">
    <property type="entry name" value="ARM repeat"/>
    <property type="match status" value="1"/>
</dbReference>
<dbReference type="Gene3D" id="1.25.10.10">
    <property type="entry name" value="Leucine-rich Repeat Variant"/>
    <property type="match status" value="1"/>
</dbReference>
<keyword evidence="11" id="KW-1185">Reference proteome</keyword>
<comment type="function">
    <text evidence="6">Sequence-specific RNA-binding protein that regulates translation and mRNA stability by binding the 3'-UTR of target mRNAs.</text>
</comment>
<dbReference type="Pfam" id="PF13266">
    <property type="entry name" value="DUF4057"/>
    <property type="match status" value="1"/>
</dbReference>
<accession>A0A8S1ZR53</accession>
<evidence type="ECO:0000256" key="6">
    <source>
        <dbReference type="ARBA" id="ARBA00058490"/>
    </source>
</evidence>
<dbReference type="InterPro" id="IPR025131">
    <property type="entry name" value="DUF4057"/>
</dbReference>
<feature type="region of interest" description="Disordered" evidence="8">
    <location>
        <begin position="1"/>
        <end position="49"/>
    </location>
</feature>
<dbReference type="InterPro" id="IPR033712">
    <property type="entry name" value="Pumilio_RNA-bd"/>
</dbReference>
<keyword evidence="5" id="KW-0694">RNA-binding</keyword>
<evidence type="ECO:0000313" key="11">
    <source>
        <dbReference type="Proteomes" id="UP000682877"/>
    </source>
</evidence>
<feature type="repeat" description="Pumilio" evidence="7">
    <location>
        <begin position="766"/>
        <end position="801"/>
    </location>
</feature>
<dbReference type="EMBL" id="LR999452">
    <property type="protein sequence ID" value="CAE5964536.1"/>
    <property type="molecule type" value="Genomic_DNA"/>
</dbReference>
<dbReference type="InterPro" id="IPR016024">
    <property type="entry name" value="ARM-type_fold"/>
</dbReference>
<dbReference type="Proteomes" id="UP000682877">
    <property type="component" value="Chromosome 2"/>
</dbReference>
<proteinExistence type="predicted"/>
<feature type="compositionally biased region" description="Basic residues" evidence="8">
    <location>
        <begin position="1"/>
        <end position="11"/>
    </location>
</feature>